<dbReference type="PANTHER" id="PTHR46429:SF1">
    <property type="entry name" value="23S RRNA (GUANOSINE-2'-O-)-METHYLTRANSFERASE RLMB"/>
    <property type="match status" value="1"/>
</dbReference>
<keyword evidence="2" id="KW-0808">Transferase</keyword>
<dbReference type="GO" id="GO:0003723">
    <property type="term" value="F:RNA binding"/>
    <property type="evidence" value="ECO:0007669"/>
    <property type="project" value="InterPro"/>
</dbReference>
<dbReference type="GO" id="GO:0006396">
    <property type="term" value="P:RNA processing"/>
    <property type="evidence" value="ECO:0007669"/>
    <property type="project" value="InterPro"/>
</dbReference>
<evidence type="ECO:0000256" key="1">
    <source>
        <dbReference type="ARBA" id="ARBA00022603"/>
    </source>
</evidence>
<dbReference type="Proteomes" id="UP001139226">
    <property type="component" value="Unassembled WGS sequence"/>
</dbReference>
<organism evidence="4 5">
    <name type="scientific">Christiangramia lutea</name>
    <dbReference type="NCBI Taxonomy" id="1607951"/>
    <lineage>
        <taxon>Bacteria</taxon>
        <taxon>Pseudomonadati</taxon>
        <taxon>Bacteroidota</taxon>
        <taxon>Flavobacteriia</taxon>
        <taxon>Flavobacteriales</taxon>
        <taxon>Flavobacteriaceae</taxon>
        <taxon>Christiangramia</taxon>
    </lineage>
</organism>
<dbReference type="GO" id="GO:0032259">
    <property type="term" value="P:methylation"/>
    <property type="evidence" value="ECO:0007669"/>
    <property type="project" value="UniProtKB-KW"/>
</dbReference>
<evidence type="ECO:0000259" key="3">
    <source>
        <dbReference type="Pfam" id="PF00588"/>
    </source>
</evidence>
<keyword evidence="5" id="KW-1185">Reference proteome</keyword>
<dbReference type="SUPFAM" id="SSF75217">
    <property type="entry name" value="alpha/beta knot"/>
    <property type="match status" value="1"/>
</dbReference>
<feature type="domain" description="tRNA/rRNA methyltransferase SpoU type" evidence="3">
    <location>
        <begin position="19"/>
        <end position="162"/>
    </location>
</feature>
<dbReference type="InterPro" id="IPR029028">
    <property type="entry name" value="Alpha/beta_knot_MTases"/>
</dbReference>
<dbReference type="EMBL" id="JAKVTV010000002">
    <property type="protein sequence ID" value="MCH4823164.1"/>
    <property type="molecule type" value="Genomic_DNA"/>
</dbReference>
<accession>A0A9X2A922</accession>
<evidence type="ECO:0000313" key="4">
    <source>
        <dbReference type="EMBL" id="MCH4823164.1"/>
    </source>
</evidence>
<dbReference type="AlphaFoldDB" id="A0A9X2A922"/>
<keyword evidence="1 4" id="KW-0489">Methyltransferase</keyword>
<dbReference type="InterPro" id="IPR029026">
    <property type="entry name" value="tRNA_m1G_MTases_N"/>
</dbReference>
<comment type="caution">
    <text evidence="4">The sequence shown here is derived from an EMBL/GenBank/DDBJ whole genome shotgun (WGS) entry which is preliminary data.</text>
</comment>
<dbReference type="RefSeq" id="WP_240713328.1">
    <property type="nucleotide sequence ID" value="NZ_JAKVTV010000002.1"/>
</dbReference>
<gene>
    <name evidence="4" type="ORF">ML462_08240</name>
</gene>
<dbReference type="Gene3D" id="3.40.1280.10">
    <property type="match status" value="1"/>
</dbReference>
<dbReference type="Pfam" id="PF00588">
    <property type="entry name" value="SpoU_methylase"/>
    <property type="match status" value="1"/>
</dbReference>
<dbReference type="GO" id="GO:0005829">
    <property type="term" value="C:cytosol"/>
    <property type="evidence" value="ECO:0007669"/>
    <property type="project" value="TreeGrafter"/>
</dbReference>
<evidence type="ECO:0000256" key="2">
    <source>
        <dbReference type="ARBA" id="ARBA00022679"/>
    </source>
</evidence>
<dbReference type="GO" id="GO:0008173">
    <property type="term" value="F:RNA methyltransferase activity"/>
    <property type="evidence" value="ECO:0007669"/>
    <property type="project" value="InterPro"/>
</dbReference>
<dbReference type="InterPro" id="IPR004441">
    <property type="entry name" value="rRNA_MeTrfase_TrmH"/>
</dbReference>
<sequence>MIEQLTHKETSFQQTEFPIILLLDNITGEANLGSLFRLADAFGIQKIIFCGTKPNLSSNRLKRTARNTFNTVDSEYHEDTISAIKYLKELGYNPVALEITSNSKPIQEISIEKEQNIVLIAGNERHGVSENALKLCDACFHIEMFGNNSSMNVAQSVGIALYEITKALNKFAKK</sequence>
<reference evidence="4" key="1">
    <citation type="submission" date="2022-03" db="EMBL/GenBank/DDBJ databases">
        <title>Gramella crocea sp. nov., isolated from activated sludge of a seafood processing plant.</title>
        <authorList>
            <person name="Zhang X."/>
        </authorList>
    </citation>
    <scope>NUCLEOTIDE SEQUENCE</scope>
    <source>
        <strain evidence="4">YJ019</strain>
    </source>
</reference>
<protein>
    <submittedName>
        <fullName evidence="4">TrmH family RNA methyltransferase</fullName>
    </submittedName>
</protein>
<evidence type="ECO:0000313" key="5">
    <source>
        <dbReference type="Proteomes" id="UP001139226"/>
    </source>
</evidence>
<dbReference type="InterPro" id="IPR001537">
    <property type="entry name" value="SpoU_MeTrfase"/>
</dbReference>
<dbReference type="CDD" id="cd18082">
    <property type="entry name" value="SpoU-like_family"/>
    <property type="match status" value="1"/>
</dbReference>
<name>A0A9X2A922_9FLAO</name>
<proteinExistence type="predicted"/>
<dbReference type="PANTHER" id="PTHR46429">
    <property type="entry name" value="23S RRNA (GUANOSINE-2'-O-)-METHYLTRANSFERASE RLMB"/>
    <property type="match status" value="1"/>
</dbReference>